<keyword evidence="2" id="KW-0808">Transferase</keyword>
<reference evidence="2" key="1">
    <citation type="submission" date="2021-06" db="EMBL/GenBank/DDBJ databases">
        <title>An adapted protocol for Saccharibacteria cultivation: two new species join this phylum of Candidate Phyla Radiations.</title>
        <authorList>
            <person name="Ibrahim A."/>
            <person name="Maatouk M."/>
            <person name="Raoult D."/>
            <person name="Bittar F."/>
        </authorList>
    </citation>
    <scope>NUCLEOTIDE SEQUENCE</scope>
    <source>
        <strain evidence="2">IHU2</strain>
    </source>
</reference>
<gene>
    <name evidence="2" type="ORF">KOY49_01830</name>
</gene>
<dbReference type="SUPFAM" id="SSF53756">
    <property type="entry name" value="UDP-Glycosyltransferase/glycogen phosphorylase"/>
    <property type="match status" value="1"/>
</dbReference>
<dbReference type="Pfam" id="PF00534">
    <property type="entry name" value="Glycos_transf_1"/>
    <property type="match status" value="1"/>
</dbReference>
<evidence type="ECO:0000259" key="1">
    <source>
        <dbReference type="Pfam" id="PF00534"/>
    </source>
</evidence>
<protein>
    <submittedName>
        <fullName evidence="2">Glycosyltransferase</fullName>
        <ecNumber evidence="2">2.4.-.-</ecNumber>
    </submittedName>
</protein>
<keyword evidence="3" id="KW-1185">Reference proteome</keyword>
<dbReference type="AlphaFoldDB" id="A0A8F1MAC9"/>
<name>A0A8F1MAC9_9BACT</name>
<feature type="domain" description="Glycosyl transferase family 1" evidence="1">
    <location>
        <begin position="2"/>
        <end position="63"/>
    </location>
</feature>
<proteinExistence type="predicted"/>
<sequence>MFGFVGRLGEEKNLPILIQAFSEFIAKARPKSKLLFVGDFEYRKTLEKMAAETDFADRIIFTGPYATRRFGCGV</sequence>
<dbReference type="KEGG" id="mvl:KOY49_01830"/>
<dbReference type="PANTHER" id="PTHR45947:SF3">
    <property type="entry name" value="SULFOQUINOVOSYL TRANSFERASE SQD2"/>
    <property type="match status" value="1"/>
</dbReference>
<organism evidence="2 3">
    <name type="scientific">Candidatus Minimicrobia vallesae</name>
    <dbReference type="NCBI Taxonomy" id="2841264"/>
    <lineage>
        <taxon>Bacteria</taxon>
        <taxon>Candidatus Saccharimonadota</taxon>
        <taxon>Candidatus Saccharimonadota incertae sedis</taxon>
        <taxon>Candidatus Minimicrobia</taxon>
    </lineage>
</organism>
<keyword evidence="2" id="KW-0328">Glycosyltransferase</keyword>
<evidence type="ECO:0000313" key="3">
    <source>
        <dbReference type="Proteomes" id="UP000677117"/>
    </source>
</evidence>
<accession>A0A8F1MAC9</accession>
<dbReference type="InterPro" id="IPR050194">
    <property type="entry name" value="Glycosyltransferase_grp1"/>
</dbReference>
<dbReference type="InterPro" id="IPR001296">
    <property type="entry name" value="Glyco_trans_1"/>
</dbReference>
<dbReference type="PANTHER" id="PTHR45947">
    <property type="entry name" value="SULFOQUINOVOSYL TRANSFERASE SQD2"/>
    <property type="match status" value="1"/>
</dbReference>
<dbReference type="Proteomes" id="UP000677117">
    <property type="component" value="Chromosome"/>
</dbReference>
<dbReference type="EC" id="2.4.-.-" evidence="2"/>
<dbReference type="GO" id="GO:0016757">
    <property type="term" value="F:glycosyltransferase activity"/>
    <property type="evidence" value="ECO:0007669"/>
    <property type="project" value="UniProtKB-KW"/>
</dbReference>
<dbReference type="Gene3D" id="3.40.50.2000">
    <property type="entry name" value="Glycogen Phosphorylase B"/>
    <property type="match status" value="1"/>
</dbReference>
<evidence type="ECO:0000313" key="2">
    <source>
        <dbReference type="EMBL" id="QWQ31725.1"/>
    </source>
</evidence>
<dbReference type="EMBL" id="CP076459">
    <property type="protein sequence ID" value="QWQ31725.1"/>
    <property type="molecule type" value="Genomic_DNA"/>
</dbReference>